<evidence type="ECO:0000256" key="6">
    <source>
        <dbReference type="ARBA" id="ARBA00022841"/>
    </source>
</evidence>
<evidence type="ECO:0000256" key="3">
    <source>
        <dbReference type="ARBA" id="ARBA00022679"/>
    </source>
</evidence>
<dbReference type="Pfam" id="PF16822">
    <property type="entry name" value="ALGX"/>
    <property type="match status" value="1"/>
</dbReference>
<evidence type="ECO:0000313" key="9">
    <source>
        <dbReference type="EMBL" id="ROU03624.1"/>
    </source>
</evidence>
<keyword evidence="10" id="KW-1185">Reference proteome</keyword>
<dbReference type="AlphaFoldDB" id="A0A3N2R842"/>
<feature type="signal peptide" evidence="7">
    <location>
        <begin position="1"/>
        <end position="21"/>
    </location>
</feature>
<keyword evidence="4 7" id="KW-0732">Signal</keyword>
<dbReference type="InterPro" id="IPR031811">
    <property type="entry name" value="ALGX/ALGJ_SGNH-like"/>
</dbReference>
<gene>
    <name evidence="9" type="ORF">EAT49_04830</name>
</gene>
<dbReference type="GO" id="GO:0042597">
    <property type="term" value="C:periplasmic space"/>
    <property type="evidence" value="ECO:0007669"/>
    <property type="project" value="UniProtKB-SubCell"/>
</dbReference>
<evidence type="ECO:0000256" key="2">
    <source>
        <dbReference type="ARBA" id="ARBA00005182"/>
    </source>
</evidence>
<dbReference type="RefSeq" id="WP_123641159.1">
    <property type="nucleotide sequence ID" value="NZ_ML119082.1"/>
</dbReference>
<organism evidence="9 10">
    <name type="scientific">Histidinibacterium lentulum</name>
    <dbReference type="NCBI Taxonomy" id="2480588"/>
    <lineage>
        <taxon>Bacteria</taxon>
        <taxon>Pseudomonadati</taxon>
        <taxon>Pseudomonadota</taxon>
        <taxon>Alphaproteobacteria</taxon>
        <taxon>Rhodobacterales</taxon>
        <taxon>Paracoccaceae</taxon>
        <taxon>Histidinibacterium</taxon>
    </lineage>
</organism>
<feature type="chain" id="PRO_5018123952" description="AlgX/AlgJ SGNH hydrolase-like domain-containing protein" evidence="7">
    <location>
        <begin position="22"/>
        <end position="437"/>
    </location>
</feature>
<dbReference type="InterPro" id="IPR034655">
    <property type="entry name" value="AlgX_N"/>
</dbReference>
<keyword evidence="6" id="KW-0016">Alginate biosynthesis</keyword>
<evidence type="ECO:0000256" key="5">
    <source>
        <dbReference type="ARBA" id="ARBA00022764"/>
    </source>
</evidence>
<dbReference type="UniPathway" id="UPA00286"/>
<dbReference type="GO" id="GO:0016740">
    <property type="term" value="F:transferase activity"/>
    <property type="evidence" value="ECO:0007669"/>
    <property type="project" value="UniProtKB-KW"/>
</dbReference>
<feature type="domain" description="AlgX/AlgJ SGNH hydrolase-like" evidence="8">
    <location>
        <begin position="40"/>
        <end position="305"/>
    </location>
</feature>
<dbReference type="OrthoDB" id="5657087at2"/>
<accession>A0A3N2R842</accession>
<evidence type="ECO:0000256" key="1">
    <source>
        <dbReference type="ARBA" id="ARBA00004418"/>
    </source>
</evidence>
<keyword evidence="5" id="KW-0574">Periplasm</keyword>
<evidence type="ECO:0000259" key="8">
    <source>
        <dbReference type="Pfam" id="PF16822"/>
    </source>
</evidence>
<evidence type="ECO:0000256" key="4">
    <source>
        <dbReference type="ARBA" id="ARBA00022729"/>
    </source>
</evidence>
<dbReference type="CDD" id="cd14441">
    <property type="entry name" value="AlgX_N"/>
    <property type="match status" value="1"/>
</dbReference>
<comment type="pathway">
    <text evidence="2">Glycan biosynthesis; alginate biosynthesis.</text>
</comment>
<dbReference type="Proteomes" id="UP000268016">
    <property type="component" value="Unassembled WGS sequence"/>
</dbReference>
<evidence type="ECO:0000313" key="10">
    <source>
        <dbReference type="Proteomes" id="UP000268016"/>
    </source>
</evidence>
<evidence type="ECO:0000256" key="7">
    <source>
        <dbReference type="SAM" id="SignalP"/>
    </source>
</evidence>
<reference evidence="9 10" key="1">
    <citation type="submission" date="2018-10" db="EMBL/GenBank/DDBJ databases">
        <title>Histidinibacterium lentulum gen. nov., sp. nov., a marine bacterium from the culture broth of Picochlorum sp. 122.</title>
        <authorList>
            <person name="Wang G."/>
        </authorList>
    </citation>
    <scope>NUCLEOTIDE SEQUENCE [LARGE SCALE GENOMIC DNA]</scope>
    <source>
        <strain evidence="9 10">B17</strain>
    </source>
</reference>
<protein>
    <recommendedName>
        <fullName evidence="8">AlgX/AlgJ SGNH hydrolase-like domain-containing protein</fullName>
    </recommendedName>
</protein>
<sequence length="437" mass="46934">MRLPSLILAPLALLAATGAVAQQQSAFGCRALQHEASVPVLEGADGIFFRRDIDLRMYHPMSSETVDLVGRLSEALAARGTVLIYVPVPTKSLSLPEALPAHAADYGFDPGIAAEVYDDIVARLRAEGVTTVDGRAALTGAQADEPVFIPTDFHWSSSGARAVAEVTAEAIRETDIYDGLEKTAHETVSQGVEPVFSEIRRQIQARCRETVPPAQTEVFETGTTGDAAGGGLFAGDAGGPAIALVGTSMSRTEEFNFDGFLAQASGLEVANYAIRGGNQYGSILSYMMSDDFAERPPDYLVWENPVYNNLGEFGELPLLELIAAATDACTLLEDTRPGPQTMAAEVPEGLLGRDDYLRADAGSTRGGRAVEMTFVTEAGLEVTAKIERAQRLDPTRRFYQYLGPYWEDGIATVVAEFDRAIPEDATLAICKQEDDRS</sequence>
<comment type="caution">
    <text evidence="9">The sequence shown here is derived from an EMBL/GenBank/DDBJ whole genome shotgun (WGS) entry which is preliminary data.</text>
</comment>
<comment type="subcellular location">
    <subcellularLocation>
        <location evidence="1">Periplasm</location>
    </subcellularLocation>
</comment>
<keyword evidence="3" id="KW-0808">Transferase</keyword>
<dbReference type="PROSITE" id="PS51257">
    <property type="entry name" value="PROKAR_LIPOPROTEIN"/>
    <property type="match status" value="1"/>
</dbReference>
<proteinExistence type="predicted"/>
<dbReference type="EMBL" id="RDRB01000002">
    <property type="protein sequence ID" value="ROU03624.1"/>
    <property type="molecule type" value="Genomic_DNA"/>
</dbReference>
<name>A0A3N2R842_9RHOB</name>
<dbReference type="GO" id="GO:0042121">
    <property type="term" value="P:alginic acid biosynthetic process"/>
    <property type="evidence" value="ECO:0007669"/>
    <property type="project" value="UniProtKB-UniPathway"/>
</dbReference>